<name>A0A2V2BPZ1_9GAMM</name>
<accession>A0A2V2BPZ1</accession>
<dbReference type="AlphaFoldDB" id="A0A2V2BPZ1"/>
<feature type="transmembrane region" description="Helical" evidence="1">
    <location>
        <begin position="38"/>
        <end position="58"/>
    </location>
</feature>
<dbReference type="RefSeq" id="WP_109716113.1">
    <property type="nucleotide sequence ID" value="NZ_CP125958.1"/>
</dbReference>
<feature type="transmembrane region" description="Helical" evidence="1">
    <location>
        <begin position="12"/>
        <end position="32"/>
    </location>
</feature>
<evidence type="ECO:0000256" key="1">
    <source>
        <dbReference type="SAM" id="Phobius"/>
    </source>
</evidence>
<proteinExistence type="predicted"/>
<keyword evidence="1" id="KW-0472">Membrane</keyword>
<dbReference type="Proteomes" id="UP000245981">
    <property type="component" value="Unassembled WGS sequence"/>
</dbReference>
<comment type="caution">
    <text evidence="2">The sequence shown here is derived from an EMBL/GenBank/DDBJ whole genome shotgun (WGS) entry which is preliminary data.</text>
</comment>
<evidence type="ECO:0008006" key="4">
    <source>
        <dbReference type="Google" id="ProtNLM"/>
    </source>
</evidence>
<keyword evidence="1" id="KW-0812">Transmembrane</keyword>
<evidence type="ECO:0000313" key="3">
    <source>
        <dbReference type="Proteomes" id="UP000245981"/>
    </source>
</evidence>
<dbReference type="OrthoDB" id="6638221at2"/>
<sequence>MKSVNLLAKLSAHLLEGTITVAMSFIALASLFVFDSLALKLCGFFGAIVIGYGAAYFLGKARGEHRE</sequence>
<reference evidence="2 3" key="1">
    <citation type="submission" date="2018-05" db="EMBL/GenBank/DDBJ databases">
        <title>Genomic Encyclopedia of Type Strains, Phase IV (KMG-V): Genome sequencing to study the core and pangenomes of soil and plant-associated prokaryotes.</title>
        <authorList>
            <person name="Whitman W."/>
        </authorList>
    </citation>
    <scope>NUCLEOTIDE SEQUENCE [LARGE SCALE GENOMIC DNA]</scope>
    <source>
        <strain evidence="2 3">PNA 200-10</strain>
    </source>
</reference>
<keyword evidence="1" id="KW-1133">Transmembrane helix</keyword>
<evidence type="ECO:0000313" key="2">
    <source>
        <dbReference type="EMBL" id="PWL00326.1"/>
    </source>
</evidence>
<dbReference type="GeneID" id="99737412"/>
<gene>
    <name evidence="2" type="ORF">C7431_101131</name>
</gene>
<protein>
    <recommendedName>
        <fullName evidence="4">DUF1056 family protein</fullName>
    </recommendedName>
</protein>
<organism evidence="2 3">
    <name type="scientific">Pantoea allii</name>
    <dbReference type="NCBI Taxonomy" id="574096"/>
    <lineage>
        <taxon>Bacteria</taxon>
        <taxon>Pseudomonadati</taxon>
        <taxon>Pseudomonadota</taxon>
        <taxon>Gammaproteobacteria</taxon>
        <taxon>Enterobacterales</taxon>
        <taxon>Erwiniaceae</taxon>
        <taxon>Pantoea</taxon>
    </lineage>
</organism>
<dbReference type="EMBL" id="QGHF01000001">
    <property type="protein sequence ID" value="PWL00326.1"/>
    <property type="molecule type" value="Genomic_DNA"/>
</dbReference>